<keyword evidence="2" id="KW-1185">Reference proteome</keyword>
<organism evidence="1 2">
    <name type="scientific">Lysobacter silvisoli</name>
    <dbReference type="NCBI Taxonomy" id="2293254"/>
    <lineage>
        <taxon>Bacteria</taxon>
        <taxon>Pseudomonadati</taxon>
        <taxon>Pseudomonadota</taxon>
        <taxon>Gammaproteobacteria</taxon>
        <taxon>Lysobacterales</taxon>
        <taxon>Lysobacteraceae</taxon>
        <taxon>Lysobacter</taxon>
    </lineage>
</organism>
<dbReference type="EMBL" id="QTSU01000002">
    <property type="protein sequence ID" value="RDZ27456.1"/>
    <property type="molecule type" value="Genomic_DNA"/>
</dbReference>
<dbReference type="RefSeq" id="WP_115859935.1">
    <property type="nucleotide sequence ID" value="NZ_QTSU01000002.1"/>
</dbReference>
<name>A0A371K0L4_9GAMM</name>
<dbReference type="Proteomes" id="UP000264492">
    <property type="component" value="Unassembled WGS sequence"/>
</dbReference>
<dbReference type="AlphaFoldDB" id="A0A371K0L4"/>
<gene>
    <name evidence="1" type="ORF">DX914_14615</name>
</gene>
<dbReference type="OrthoDB" id="1692525at2"/>
<sequence>MLLVSHGALLLVDTTDATIRSGGNLVLFMARSNLTAWTRLGSAALVEVKADYLTGSLDVEAVDEHLDAE</sequence>
<evidence type="ECO:0000313" key="1">
    <source>
        <dbReference type="EMBL" id="RDZ27456.1"/>
    </source>
</evidence>
<comment type="caution">
    <text evidence="1">The sequence shown here is derived from an EMBL/GenBank/DDBJ whole genome shotgun (WGS) entry which is preliminary data.</text>
</comment>
<reference evidence="1 2" key="1">
    <citation type="submission" date="2018-08" db="EMBL/GenBank/DDBJ databases">
        <title>Lysobacter sp. zong2l5, whole genome shotgun sequence.</title>
        <authorList>
            <person name="Zhang X."/>
            <person name="Feng G."/>
            <person name="Zhu H."/>
        </authorList>
    </citation>
    <scope>NUCLEOTIDE SEQUENCE [LARGE SCALE GENOMIC DNA]</scope>
    <source>
        <strain evidence="2">zong2l5</strain>
    </source>
</reference>
<evidence type="ECO:0000313" key="2">
    <source>
        <dbReference type="Proteomes" id="UP000264492"/>
    </source>
</evidence>
<accession>A0A371K0L4</accession>
<proteinExistence type="predicted"/>
<protein>
    <submittedName>
        <fullName evidence="1">Uncharacterized protein</fullName>
    </submittedName>
</protein>